<gene>
    <name evidence="1" type="ORF">ACE1CC_31905</name>
</gene>
<proteinExistence type="predicted"/>
<dbReference type="RefSeq" id="WP_413274461.1">
    <property type="nucleotide sequence ID" value="NZ_JBHFNQ010000227.1"/>
</dbReference>
<comment type="caution">
    <text evidence="1">The sequence shown here is derived from an EMBL/GenBank/DDBJ whole genome shotgun (WGS) entry which is preliminary data.</text>
</comment>
<evidence type="ECO:0000313" key="2">
    <source>
        <dbReference type="Proteomes" id="UP001576774"/>
    </source>
</evidence>
<dbReference type="Proteomes" id="UP001576774">
    <property type="component" value="Unassembled WGS sequence"/>
</dbReference>
<accession>A0ABV4XFA5</accession>
<evidence type="ECO:0000313" key="1">
    <source>
        <dbReference type="EMBL" id="MFB2881482.1"/>
    </source>
</evidence>
<protein>
    <submittedName>
        <fullName evidence="1">Uncharacterized protein</fullName>
    </submittedName>
</protein>
<name>A0ABV4XFA5_9CYAN</name>
<organism evidence="1 2">
    <name type="scientific">Floridaenema aerugineum BLCC-F46</name>
    <dbReference type="NCBI Taxonomy" id="3153654"/>
    <lineage>
        <taxon>Bacteria</taxon>
        <taxon>Bacillati</taxon>
        <taxon>Cyanobacteriota</taxon>
        <taxon>Cyanophyceae</taxon>
        <taxon>Oscillatoriophycideae</taxon>
        <taxon>Aerosakkonematales</taxon>
        <taxon>Aerosakkonemataceae</taxon>
        <taxon>Floridanema</taxon>
        <taxon>Floridanema aerugineum</taxon>
    </lineage>
</organism>
<sequence>MIHEINVIGISSERLAFESKYVPLISFNDEEQKEAVENYIIDEANKFFSEILRQPFHSLVPLPYPKLITEKDFEKIDISYFYENFFNDLERNDNGKLEAKIKWGITFDEKCTPIQVRYLSPYYADEKEKAKPSSWDKRNKRHYRRYGTIGINGTPVFYYIHFSIQEILDVIKKLPNN</sequence>
<dbReference type="EMBL" id="JBHFNQ010000227">
    <property type="protein sequence ID" value="MFB2881482.1"/>
    <property type="molecule type" value="Genomic_DNA"/>
</dbReference>
<keyword evidence="2" id="KW-1185">Reference proteome</keyword>
<reference evidence="1 2" key="1">
    <citation type="submission" date="2024-09" db="EMBL/GenBank/DDBJ databases">
        <title>Floridaenema gen nov. (Aerosakkonemataceae, Aerosakkonematales ord. nov., Cyanobacteria) from benthic tropical and subtropical fresh waters, with the description of four new species.</title>
        <authorList>
            <person name="Moretto J.A."/>
            <person name="Berthold D.E."/>
            <person name="Lefler F.W."/>
            <person name="Huang I.-S."/>
            <person name="Laughinghouse H. IV."/>
        </authorList>
    </citation>
    <scope>NUCLEOTIDE SEQUENCE [LARGE SCALE GENOMIC DNA]</scope>
    <source>
        <strain evidence="1 2">BLCC-F46</strain>
    </source>
</reference>